<accession>A0AAD5MA72</accession>
<evidence type="ECO:0000313" key="2">
    <source>
        <dbReference type="EMBL" id="KAJ1354885.1"/>
    </source>
</evidence>
<comment type="caution">
    <text evidence="2">The sequence shown here is derived from an EMBL/GenBank/DDBJ whole genome shotgun (WGS) entry which is preliminary data.</text>
</comment>
<feature type="signal peptide" evidence="1">
    <location>
        <begin position="1"/>
        <end position="19"/>
    </location>
</feature>
<keyword evidence="3" id="KW-1185">Reference proteome</keyword>
<protein>
    <submittedName>
        <fullName evidence="2">Uncharacterized protein</fullName>
    </submittedName>
</protein>
<organism evidence="2 3">
    <name type="scientific">Parelaphostrongylus tenuis</name>
    <name type="common">Meningeal worm</name>
    <dbReference type="NCBI Taxonomy" id="148309"/>
    <lineage>
        <taxon>Eukaryota</taxon>
        <taxon>Metazoa</taxon>
        <taxon>Ecdysozoa</taxon>
        <taxon>Nematoda</taxon>
        <taxon>Chromadorea</taxon>
        <taxon>Rhabditida</taxon>
        <taxon>Rhabditina</taxon>
        <taxon>Rhabditomorpha</taxon>
        <taxon>Strongyloidea</taxon>
        <taxon>Metastrongylidae</taxon>
        <taxon>Parelaphostrongylus</taxon>
    </lineage>
</organism>
<keyword evidence="1" id="KW-0732">Signal</keyword>
<reference evidence="2" key="1">
    <citation type="submission" date="2021-06" db="EMBL/GenBank/DDBJ databases">
        <title>Parelaphostrongylus tenuis whole genome reference sequence.</title>
        <authorList>
            <person name="Garwood T.J."/>
            <person name="Larsen P.A."/>
            <person name="Fountain-Jones N.M."/>
            <person name="Garbe J.R."/>
            <person name="Macchietto M.G."/>
            <person name="Kania S.A."/>
            <person name="Gerhold R.W."/>
            <person name="Richards J.E."/>
            <person name="Wolf T.M."/>
        </authorList>
    </citation>
    <scope>NUCLEOTIDE SEQUENCE</scope>
    <source>
        <strain evidence="2">MNPRO001-30</strain>
        <tissue evidence="2">Meninges</tissue>
    </source>
</reference>
<dbReference type="EMBL" id="JAHQIW010002266">
    <property type="protein sequence ID" value="KAJ1354885.1"/>
    <property type="molecule type" value="Genomic_DNA"/>
</dbReference>
<evidence type="ECO:0000313" key="3">
    <source>
        <dbReference type="Proteomes" id="UP001196413"/>
    </source>
</evidence>
<evidence type="ECO:0000256" key="1">
    <source>
        <dbReference type="SAM" id="SignalP"/>
    </source>
</evidence>
<gene>
    <name evidence="2" type="ORF">KIN20_011970</name>
</gene>
<dbReference type="AlphaFoldDB" id="A0AAD5MA72"/>
<name>A0AAD5MA72_PARTN</name>
<sequence>MNSLLSYLLFFTLIVTVTGQGGFYGNPFAGYGGYGYGQYGGPYGRGYGGFGGFLPYGGNPYIGGFGPYGRGYGGFASGLFDPRGGFLGNALRGAAAGALYGAFGK</sequence>
<proteinExistence type="predicted"/>
<dbReference type="Proteomes" id="UP001196413">
    <property type="component" value="Unassembled WGS sequence"/>
</dbReference>
<feature type="chain" id="PRO_5042078756" evidence="1">
    <location>
        <begin position="20"/>
        <end position="105"/>
    </location>
</feature>